<evidence type="ECO:0000313" key="1">
    <source>
        <dbReference type="EMBL" id="OZC01148.1"/>
    </source>
</evidence>
<evidence type="ECO:0000313" key="2">
    <source>
        <dbReference type="Proteomes" id="UP000216446"/>
    </source>
</evidence>
<dbReference type="EMBL" id="MQWB01000015">
    <property type="protein sequence ID" value="OZC01148.1"/>
    <property type="molecule type" value="Genomic_DNA"/>
</dbReference>
<accession>A0A259TUB8</accession>
<proteinExistence type="predicted"/>
<dbReference type="Proteomes" id="UP000216446">
    <property type="component" value="Unassembled WGS sequence"/>
</dbReference>
<sequence length="233" mass="26118">MIRTYNRPHYAQARTWYRFACWLRRTSCPQFHPHMMKEDALRASFGLRTKSFILPSRLQDCEAAGLARLAARAEAGDKYPELVARIAQVDPDDSTADEVHLFLEVADRTGTQTSKHLLGRLPPEDALWVAPLIRLESDAYGTGRVLRYHVTGGQETQVHVAISRAHEAAAAWLDWADDRKAWAEAHAVAEESPYAYRASYRDTVAPGASYGDFLYGTDAYGGSAASETDWRDE</sequence>
<dbReference type="InParanoid" id="A0A259TUB8"/>
<dbReference type="RefSeq" id="WP_094552167.1">
    <property type="nucleotide sequence ID" value="NZ_MQWB01000015.1"/>
</dbReference>
<name>A0A259TUB8_9BACT</name>
<comment type="caution">
    <text evidence="1">The sequence shown here is derived from an EMBL/GenBank/DDBJ whole genome shotgun (WGS) entry which is preliminary data.</text>
</comment>
<protein>
    <submittedName>
        <fullName evidence="1">Uncharacterized protein</fullName>
    </submittedName>
</protein>
<reference evidence="1 2" key="1">
    <citation type="submission" date="2016-11" db="EMBL/GenBank/DDBJ databases">
        <title>Study of marine rhodopsin-containing bacteria.</title>
        <authorList>
            <person name="Yoshizawa S."/>
            <person name="Kumagai Y."/>
            <person name="Kogure K."/>
        </authorList>
    </citation>
    <scope>NUCLEOTIDE SEQUENCE [LARGE SCALE GENOMIC DNA]</scope>
    <source>
        <strain evidence="1 2">SG-29</strain>
    </source>
</reference>
<dbReference type="OrthoDB" id="1526345at2"/>
<keyword evidence="2" id="KW-1185">Reference proteome</keyword>
<gene>
    <name evidence="1" type="ORF">BSZ36_18690</name>
</gene>
<organism evidence="1 2">
    <name type="scientific">Rubricoccus marinus</name>
    <dbReference type="NCBI Taxonomy" id="716817"/>
    <lineage>
        <taxon>Bacteria</taxon>
        <taxon>Pseudomonadati</taxon>
        <taxon>Rhodothermota</taxon>
        <taxon>Rhodothermia</taxon>
        <taxon>Rhodothermales</taxon>
        <taxon>Rubricoccaceae</taxon>
        <taxon>Rubricoccus</taxon>
    </lineage>
</organism>
<dbReference type="AlphaFoldDB" id="A0A259TUB8"/>